<protein>
    <submittedName>
        <fullName evidence="1">Uncharacterized protein</fullName>
    </submittedName>
</protein>
<reference evidence="1" key="1">
    <citation type="submission" date="2014-12" db="EMBL/GenBank/DDBJ databases">
        <title>Insight into the proteome of Arion vulgaris.</title>
        <authorList>
            <person name="Aradska J."/>
            <person name="Bulat T."/>
            <person name="Smidak R."/>
            <person name="Sarate P."/>
            <person name="Gangsoo J."/>
            <person name="Sialana F."/>
            <person name="Bilban M."/>
            <person name="Lubec G."/>
        </authorList>
    </citation>
    <scope>NUCLEOTIDE SEQUENCE</scope>
    <source>
        <tissue evidence="1">Skin</tissue>
    </source>
</reference>
<dbReference type="AlphaFoldDB" id="A0A0B7BVY2"/>
<gene>
    <name evidence="1" type="primary">ORF214566</name>
</gene>
<sequence>QNSRLTVQPCGQAYQTAEHILQDGAAHFGNPSLIRTEIDDRQASCTNLLSLFVKSCD</sequence>
<dbReference type="EMBL" id="HACG01050212">
    <property type="protein sequence ID" value="CEK97077.1"/>
    <property type="molecule type" value="Transcribed_RNA"/>
</dbReference>
<proteinExistence type="predicted"/>
<accession>A0A0B7BVY2</accession>
<organism evidence="1">
    <name type="scientific">Arion vulgaris</name>
    <dbReference type="NCBI Taxonomy" id="1028688"/>
    <lineage>
        <taxon>Eukaryota</taxon>
        <taxon>Metazoa</taxon>
        <taxon>Spiralia</taxon>
        <taxon>Lophotrochozoa</taxon>
        <taxon>Mollusca</taxon>
        <taxon>Gastropoda</taxon>
        <taxon>Heterobranchia</taxon>
        <taxon>Euthyneura</taxon>
        <taxon>Panpulmonata</taxon>
        <taxon>Eupulmonata</taxon>
        <taxon>Stylommatophora</taxon>
        <taxon>Helicina</taxon>
        <taxon>Arionoidea</taxon>
        <taxon>Arionidae</taxon>
        <taxon>Arion</taxon>
    </lineage>
</organism>
<name>A0A0B7BVY2_9EUPU</name>
<feature type="non-terminal residue" evidence="1">
    <location>
        <position position="1"/>
    </location>
</feature>
<evidence type="ECO:0000313" key="1">
    <source>
        <dbReference type="EMBL" id="CEK97077.1"/>
    </source>
</evidence>